<feature type="region of interest" description="Disordered" evidence="2">
    <location>
        <begin position="1"/>
        <end position="36"/>
    </location>
</feature>
<proteinExistence type="predicted"/>
<accession>A0ABY8EUX9</accession>
<evidence type="ECO:0000256" key="1">
    <source>
        <dbReference type="SAM" id="Coils"/>
    </source>
</evidence>
<organism evidence="3 4">
    <name type="scientific">Malassezia furfur</name>
    <name type="common">Pityriasis versicolor infection agent</name>
    <name type="synonym">Pityrosporum furfur</name>
    <dbReference type="NCBI Taxonomy" id="55194"/>
    <lineage>
        <taxon>Eukaryota</taxon>
        <taxon>Fungi</taxon>
        <taxon>Dikarya</taxon>
        <taxon>Basidiomycota</taxon>
        <taxon>Ustilaginomycotina</taxon>
        <taxon>Malasseziomycetes</taxon>
        <taxon>Malasseziales</taxon>
        <taxon>Malasseziaceae</taxon>
        <taxon>Malassezia</taxon>
    </lineage>
</organism>
<gene>
    <name evidence="3" type="ORF">GLX27_003445</name>
</gene>
<feature type="coiled-coil region" evidence="1">
    <location>
        <begin position="37"/>
        <end position="64"/>
    </location>
</feature>
<dbReference type="EMBL" id="CP046236">
    <property type="protein sequence ID" value="WFD48774.1"/>
    <property type="molecule type" value="Genomic_DNA"/>
</dbReference>
<evidence type="ECO:0000256" key="2">
    <source>
        <dbReference type="SAM" id="MobiDB-lite"/>
    </source>
</evidence>
<name>A0ABY8EUX9_MALFU</name>
<keyword evidence="1" id="KW-0175">Coiled coil</keyword>
<sequence length="182" mass="19650">MLAPNEMVLSPSEIEQARAAGRLETAVPPPSNDRNSADAATAALSAAEAELSTLRTQLKHARERQALLEALTGVQIADTPAGDEYVCSLFAEPRIAAAHWRAKYVAPASLDDTKALRYRMCIPDLDTLDKNDPVMLSYLGPAGEADPELVQRLPEHFRGQVSVKAENAPLFAQRLQSIAHGP</sequence>
<dbReference type="Proteomes" id="UP000818624">
    <property type="component" value="Chromosome 3"/>
</dbReference>
<evidence type="ECO:0000313" key="3">
    <source>
        <dbReference type="EMBL" id="WFD48774.1"/>
    </source>
</evidence>
<protein>
    <submittedName>
        <fullName evidence="3">Uncharacterized protein</fullName>
    </submittedName>
</protein>
<evidence type="ECO:0000313" key="4">
    <source>
        <dbReference type="Proteomes" id="UP000818624"/>
    </source>
</evidence>
<reference evidence="3 4" key="1">
    <citation type="journal article" date="2020" name="Elife">
        <title>Loss of centromere function drives karyotype evolution in closely related Malassezia species.</title>
        <authorList>
            <person name="Sankaranarayanan S.R."/>
            <person name="Ianiri G."/>
            <person name="Coelho M.A."/>
            <person name="Reza M.H."/>
            <person name="Thimmappa B.C."/>
            <person name="Ganguly P."/>
            <person name="Vadnala R.N."/>
            <person name="Sun S."/>
            <person name="Siddharthan R."/>
            <person name="Tellgren-Roth C."/>
            <person name="Dawson T.L."/>
            <person name="Heitman J."/>
            <person name="Sanyal K."/>
        </authorList>
    </citation>
    <scope>NUCLEOTIDE SEQUENCE [LARGE SCALE GENOMIC DNA]</scope>
    <source>
        <strain evidence="3">CBS14141</strain>
    </source>
</reference>
<keyword evidence="4" id="KW-1185">Reference proteome</keyword>